<evidence type="ECO:0000313" key="9">
    <source>
        <dbReference type="EMBL" id="CDS85199.1"/>
    </source>
</evidence>
<dbReference type="EMBL" id="CAADAN010000001">
    <property type="protein sequence ID" value="VFD29149.1"/>
    <property type="molecule type" value="Genomic_DNA"/>
</dbReference>
<evidence type="ECO:0000256" key="6">
    <source>
        <dbReference type="ARBA" id="ARBA00023136"/>
    </source>
</evidence>
<reference evidence="9" key="1">
    <citation type="submission" date="2014-07" db="EMBL/GenBank/DDBJ databases">
        <authorList>
            <person name="Monot Marc"/>
        </authorList>
    </citation>
    <scope>NUCLEOTIDE SEQUENCE</scope>
    <source>
        <strain evidence="11">7032989</strain>
        <strain evidence="10">7032994</strain>
    </source>
</reference>
<dbReference type="InterPro" id="IPR000515">
    <property type="entry name" value="MetI-like"/>
</dbReference>
<gene>
    <name evidence="12" type="primary">ycjP_1</name>
    <name evidence="13" type="synonym">ycjP_2</name>
    <name evidence="11" type="ORF">BN1095_620118</name>
    <name evidence="9" type="ORF">BN1096_520150</name>
    <name evidence="10" type="ORF">BN1097_680034</name>
    <name evidence="13" type="ORF">SAMEA1402366_01452</name>
    <name evidence="12" type="ORF">SAMEA1402399_00183</name>
</gene>
<keyword evidence="3" id="KW-1003">Cell membrane</keyword>
<dbReference type="EMBL" id="LK932505">
    <property type="protein sequence ID" value="CDS85199.1"/>
    <property type="molecule type" value="Genomic_DNA"/>
</dbReference>
<organism evidence="9">
    <name type="scientific">Clostridioides difficile</name>
    <name type="common">Peptoclostridium difficile</name>
    <dbReference type="NCBI Taxonomy" id="1496"/>
    <lineage>
        <taxon>Bacteria</taxon>
        <taxon>Bacillati</taxon>
        <taxon>Bacillota</taxon>
        <taxon>Clostridia</taxon>
        <taxon>Peptostreptococcales</taxon>
        <taxon>Peptostreptococcaceae</taxon>
        <taxon>Clostridioides</taxon>
    </lineage>
</organism>
<evidence type="ECO:0000256" key="1">
    <source>
        <dbReference type="ARBA" id="ARBA00004651"/>
    </source>
</evidence>
<dbReference type="PROSITE" id="PS50928">
    <property type="entry name" value="ABC_TM1"/>
    <property type="match status" value="1"/>
</dbReference>
<dbReference type="KEGG" id="pdf:CD630DERM_25480"/>
<feature type="transmembrane region" description="Helical" evidence="7">
    <location>
        <begin position="12"/>
        <end position="32"/>
    </location>
</feature>
<feature type="domain" description="ABC transmembrane type-1" evidence="8">
    <location>
        <begin position="66"/>
        <end position="254"/>
    </location>
</feature>
<dbReference type="EMBL" id="LK933316">
    <property type="protein sequence ID" value="CDT65514.1"/>
    <property type="molecule type" value="Genomic_DNA"/>
</dbReference>
<evidence type="ECO:0000256" key="7">
    <source>
        <dbReference type="RuleBase" id="RU363032"/>
    </source>
</evidence>
<dbReference type="GeneID" id="66354948"/>
<evidence type="ECO:0000256" key="4">
    <source>
        <dbReference type="ARBA" id="ARBA00022692"/>
    </source>
</evidence>
<feature type="transmembrane region" description="Helical" evidence="7">
    <location>
        <begin position="103"/>
        <end position="125"/>
    </location>
</feature>
<dbReference type="Pfam" id="PF00528">
    <property type="entry name" value="BPD_transp_1"/>
    <property type="match status" value="1"/>
</dbReference>
<dbReference type="InterPro" id="IPR035906">
    <property type="entry name" value="MetI-like_sf"/>
</dbReference>
<evidence type="ECO:0000313" key="13">
    <source>
        <dbReference type="EMBL" id="VHY03155.1"/>
    </source>
</evidence>
<dbReference type="Gene3D" id="1.10.3720.10">
    <property type="entry name" value="MetI-like"/>
    <property type="match status" value="1"/>
</dbReference>
<dbReference type="SUPFAM" id="SSF161098">
    <property type="entry name" value="MetI-like"/>
    <property type="match status" value="1"/>
</dbReference>
<comment type="subcellular location">
    <subcellularLocation>
        <location evidence="1 7">Cell membrane</location>
        <topology evidence="1 7">Multi-pass membrane protein</topology>
    </subcellularLocation>
</comment>
<dbReference type="CDD" id="cd06261">
    <property type="entry name" value="TM_PBP2"/>
    <property type="match status" value="1"/>
</dbReference>
<evidence type="ECO:0000313" key="15">
    <source>
        <dbReference type="Proteomes" id="UP000411588"/>
    </source>
</evidence>
<accession>A0A031WH30</accession>
<dbReference type="EMBL" id="LK932407">
    <property type="protein sequence ID" value="CDS88447.1"/>
    <property type="molecule type" value="Genomic_DNA"/>
</dbReference>
<evidence type="ECO:0000256" key="2">
    <source>
        <dbReference type="ARBA" id="ARBA00022448"/>
    </source>
</evidence>
<dbReference type="PANTHER" id="PTHR43744">
    <property type="entry name" value="ABC TRANSPORTER PERMEASE PROTEIN MG189-RELATED-RELATED"/>
    <property type="match status" value="1"/>
</dbReference>
<evidence type="ECO:0000256" key="5">
    <source>
        <dbReference type="ARBA" id="ARBA00022989"/>
    </source>
</evidence>
<evidence type="ECO:0000259" key="8">
    <source>
        <dbReference type="PROSITE" id="PS50928"/>
    </source>
</evidence>
<keyword evidence="2 7" id="KW-0813">Transport</keyword>
<dbReference type="RefSeq" id="WP_004454862.1">
    <property type="nucleotide sequence ID" value="NZ_BAABSG010000001.1"/>
</dbReference>
<evidence type="ECO:0000313" key="10">
    <source>
        <dbReference type="EMBL" id="CDS88447.1"/>
    </source>
</evidence>
<dbReference type="GO" id="GO:0055085">
    <property type="term" value="P:transmembrane transport"/>
    <property type="evidence" value="ECO:0007669"/>
    <property type="project" value="InterPro"/>
</dbReference>
<dbReference type="PANTHER" id="PTHR43744:SF12">
    <property type="entry name" value="ABC TRANSPORTER PERMEASE PROTEIN MG189-RELATED"/>
    <property type="match status" value="1"/>
</dbReference>
<dbReference type="OMA" id="LRKTFFW"/>
<evidence type="ECO:0000313" key="11">
    <source>
        <dbReference type="EMBL" id="CDT65514.1"/>
    </source>
</evidence>
<proteinExistence type="inferred from homology"/>
<dbReference type="AlphaFoldDB" id="A0A031WH30"/>
<evidence type="ECO:0000313" key="12">
    <source>
        <dbReference type="EMBL" id="VFD29149.1"/>
    </source>
</evidence>
<reference evidence="12 15" key="2">
    <citation type="submission" date="2019-02" db="EMBL/GenBank/DDBJ databases">
        <authorList>
            <consortium name="Pathogen Informatics"/>
        </authorList>
    </citation>
    <scope>NUCLEOTIDE SEQUENCE [LARGE SCALE GENOMIC DNA]</scope>
    <source>
        <strain evidence="12">Clo34</strain>
        <strain evidence="15">clo34</strain>
        <strain evidence="14">tl291</strain>
        <strain evidence="13">Tl291</strain>
    </source>
</reference>
<dbReference type="EMBL" id="CAAJVP010000005">
    <property type="protein sequence ID" value="VHY03155.1"/>
    <property type="molecule type" value="Genomic_DNA"/>
</dbReference>
<name>A0A031WH30_CLODI</name>
<comment type="similarity">
    <text evidence="7">Belongs to the binding-protein-dependent transport system permease family.</text>
</comment>
<keyword evidence="4 7" id="KW-0812">Transmembrane</keyword>
<feature type="transmembrane region" description="Helical" evidence="7">
    <location>
        <begin position="233"/>
        <end position="254"/>
    </location>
</feature>
<sequence length="269" mass="30121">MKTARRLLSDGLLLFIACASLVPFIYMLIISLKITYNSYSLDISFSTVTLQNYIDIFTKKGFAQYFFNTAIVSFSGVLLNLVFSTLAGYSFAKMDFKGSDKLFLFMIMTLIIPSQVTMIPLYIIMKHLGWINSYLALIMPIPTAFGVFIMRQAILGVPKELLESAKIDGCSDFRILIQIVLPLIKPALITLAIFTFMGAWNEFMWPLIATTKDAMRTLTVGLSTLKTFQITNYGQMMAGATITFLPPFIFYLILQSKFVEGVSLSGIKG</sequence>
<feature type="transmembrane region" description="Helical" evidence="7">
    <location>
        <begin position="131"/>
        <end position="154"/>
    </location>
</feature>
<dbReference type="Proteomes" id="UP000411588">
    <property type="component" value="Unassembled WGS sequence"/>
</dbReference>
<dbReference type="Proteomes" id="UP000372533">
    <property type="component" value="Unassembled WGS sequence"/>
</dbReference>
<feature type="transmembrane region" description="Helical" evidence="7">
    <location>
        <begin position="175"/>
        <end position="197"/>
    </location>
</feature>
<keyword evidence="6 7" id="KW-0472">Membrane</keyword>
<evidence type="ECO:0000256" key="3">
    <source>
        <dbReference type="ARBA" id="ARBA00022475"/>
    </source>
</evidence>
<evidence type="ECO:0000313" key="14">
    <source>
        <dbReference type="Proteomes" id="UP000372533"/>
    </source>
</evidence>
<feature type="transmembrane region" description="Helical" evidence="7">
    <location>
        <begin position="65"/>
        <end position="91"/>
    </location>
</feature>
<keyword evidence="10" id="KW-0762">Sugar transport</keyword>
<dbReference type="PATRIC" id="fig|1496.1373.peg.630"/>
<dbReference type="GO" id="GO:0005886">
    <property type="term" value="C:plasma membrane"/>
    <property type="evidence" value="ECO:0007669"/>
    <property type="project" value="UniProtKB-SubCell"/>
</dbReference>
<keyword evidence="5 7" id="KW-1133">Transmembrane helix</keyword>
<protein>
    <submittedName>
        <fullName evidence="12">ABC transporter sugar-family permease</fullName>
    </submittedName>
    <submittedName>
        <fullName evidence="9">ABC-type transport system, sugar-family permease</fullName>
    </submittedName>
    <submittedName>
        <fullName evidence="10">Putative sugar transporter, permease protein</fullName>
    </submittedName>
</protein>